<dbReference type="EMBL" id="CP126084">
    <property type="protein sequence ID" value="WHX49434.1"/>
    <property type="molecule type" value="Genomic_DNA"/>
</dbReference>
<comment type="pathway">
    <text evidence="7">Protein modification; lipoprotein biosynthesis (diacylglyceryl transfer).</text>
</comment>
<evidence type="ECO:0000256" key="1">
    <source>
        <dbReference type="ARBA" id="ARBA00007150"/>
    </source>
</evidence>
<dbReference type="Pfam" id="PF01790">
    <property type="entry name" value="LGT"/>
    <property type="match status" value="1"/>
</dbReference>
<evidence type="ECO:0000256" key="7">
    <source>
        <dbReference type="HAMAP-Rule" id="MF_01147"/>
    </source>
</evidence>
<feature type="transmembrane region" description="Helical" evidence="7">
    <location>
        <begin position="21"/>
        <end position="41"/>
    </location>
</feature>
<dbReference type="HAMAP" id="MF_01147">
    <property type="entry name" value="Lgt"/>
    <property type="match status" value="1"/>
</dbReference>
<comment type="catalytic activity">
    <reaction evidence="7">
        <text>L-cysteinyl-[prolipoprotein] + a 1,2-diacyl-sn-glycero-3-phospho-(1'-sn-glycerol) = an S-1,2-diacyl-sn-glyceryl-L-cysteinyl-[prolipoprotein] + sn-glycerol 1-phosphate + H(+)</text>
        <dbReference type="Rhea" id="RHEA:56712"/>
        <dbReference type="Rhea" id="RHEA-COMP:14679"/>
        <dbReference type="Rhea" id="RHEA-COMP:14680"/>
        <dbReference type="ChEBI" id="CHEBI:15378"/>
        <dbReference type="ChEBI" id="CHEBI:29950"/>
        <dbReference type="ChEBI" id="CHEBI:57685"/>
        <dbReference type="ChEBI" id="CHEBI:64716"/>
        <dbReference type="ChEBI" id="CHEBI:140658"/>
        <dbReference type="EC" id="2.5.1.145"/>
    </reaction>
</comment>
<keyword evidence="4 7" id="KW-0812">Transmembrane</keyword>
<proteinExistence type="inferred from homology"/>
<dbReference type="GO" id="GO:0008961">
    <property type="term" value="F:phosphatidylglycerol-prolipoprotein diacylglyceryl transferase activity"/>
    <property type="evidence" value="ECO:0007669"/>
    <property type="project" value="UniProtKB-UniRule"/>
</dbReference>
<keyword evidence="3 7" id="KW-0808">Transferase</keyword>
<dbReference type="PANTHER" id="PTHR30589:SF0">
    <property type="entry name" value="PHOSPHATIDYLGLYCEROL--PROLIPOPROTEIN DIACYLGLYCERYL TRANSFERASE"/>
    <property type="match status" value="1"/>
</dbReference>
<dbReference type="EC" id="2.5.1.145" evidence="7"/>
<evidence type="ECO:0000256" key="5">
    <source>
        <dbReference type="ARBA" id="ARBA00022989"/>
    </source>
</evidence>
<comment type="similarity">
    <text evidence="1 7">Belongs to the Lgt family.</text>
</comment>
<sequence length="265" mass="29362">MANRKDGTMKNDLLQIGPVTVYGYGLMIAIGIIVAYRVLIHRAGTRQIAPSDIATLTLRGLLFGFIGAKVLYWITQYRNIIDNPRILLDLSAGYVVYGGIIGGILAGYVYCRKKRMNFLQCLDLFAPSIALAQGFGRIGCFLAGCCYGAETDSWFGIIFHESHYAPNGVTLVPTQLFESAFNFALFFVLIYIAKRVRQTGLIASLYLLLYSVGRFVIEFYRGDIIRGNVGMLSTSQWIAIIVFMFTCAVLLPMLIKSSARPSTAE</sequence>
<feature type="transmembrane region" description="Helical" evidence="7">
    <location>
        <begin position="200"/>
        <end position="217"/>
    </location>
</feature>
<reference evidence="8" key="1">
    <citation type="submission" date="2023-05" db="EMBL/GenBank/DDBJ databases">
        <title>Comparative genomics of Bacillaceae isolates and their secondary metabolite potential.</title>
        <authorList>
            <person name="Song L."/>
            <person name="Nielsen L.J."/>
            <person name="Mohite O."/>
            <person name="Xu X."/>
            <person name="Weber T."/>
            <person name="Kovacs A.T."/>
        </authorList>
    </citation>
    <scope>NUCLEOTIDE SEQUENCE</scope>
    <source>
        <strain evidence="8">B2_4</strain>
    </source>
</reference>
<feature type="transmembrane region" description="Helical" evidence="7">
    <location>
        <begin position="86"/>
        <end position="110"/>
    </location>
</feature>
<dbReference type="NCBIfam" id="TIGR00544">
    <property type="entry name" value="lgt"/>
    <property type="match status" value="1"/>
</dbReference>
<dbReference type="Proteomes" id="UP001177943">
    <property type="component" value="Chromosome"/>
</dbReference>
<feature type="transmembrane region" description="Helical" evidence="7">
    <location>
        <begin position="53"/>
        <end position="74"/>
    </location>
</feature>
<gene>
    <name evidence="7" type="primary">lgt</name>
    <name evidence="8" type="ORF">QNH46_01715</name>
</gene>
<organism evidence="8 9">
    <name type="scientific">Paenibacillus woosongensis</name>
    <dbReference type="NCBI Taxonomy" id="307580"/>
    <lineage>
        <taxon>Bacteria</taxon>
        <taxon>Bacillati</taxon>
        <taxon>Bacillota</taxon>
        <taxon>Bacilli</taxon>
        <taxon>Bacillales</taxon>
        <taxon>Paenibacillaceae</taxon>
        <taxon>Paenibacillus</taxon>
    </lineage>
</organism>
<name>A0AA95L174_9BACL</name>
<dbReference type="InterPro" id="IPR001640">
    <property type="entry name" value="Lgt"/>
</dbReference>
<feature type="binding site" evidence="7">
    <location>
        <position position="137"/>
    </location>
    <ligand>
        <name>a 1,2-diacyl-sn-glycero-3-phospho-(1'-sn-glycerol)</name>
        <dbReference type="ChEBI" id="CHEBI:64716"/>
    </ligand>
</feature>
<dbReference type="GO" id="GO:0042158">
    <property type="term" value="P:lipoprotein biosynthetic process"/>
    <property type="evidence" value="ECO:0007669"/>
    <property type="project" value="UniProtKB-UniRule"/>
</dbReference>
<comment type="function">
    <text evidence="7">Catalyzes the transfer of the diacylglyceryl group from phosphatidylglycerol to the sulfhydryl group of the N-terminal cysteine of a prolipoprotein, the first step in the formation of mature lipoproteins.</text>
</comment>
<dbReference type="KEGG" id="pwn:QNH46_01715"/>
<dbReference type="AlphaFoldDB" id="A0AA95L174"/>
<feature type="transmembrane region" description="Helical" evidence="7">
    <location>
        <begin position="176"/>
        <end position="193"/>
    </location>
</feature>
<comment type="subcellular location">
    <subcellularLocation>
        <location evidence="7">Cell membrane</location>
        <topology evidence="7">Multi-pass membrane protein</topology>
    </subcellularLocation>
</comment>
<keyword evidence="2 7" id="KW-1003">Cell membrane</keyword>
<keyword evidence="5 7" id="KW-1133">Transmembrane helix</keyword>
<keyword evidence="8" id="KW-0328">Glycosyltransferase</keyword>
<dbReference type="PANTHER" id="PTHR30589">
    <property type="entry name" value="PROLIPOPROTEIN DIACYLGLYCERYL TRANSFERASE"/>
    <property type="match status" value="1"/>
</dbReference>
<keyword evidence="6 7" id="KW-0472">Membrane</keyword>
<dbReference type="NCBIfam" id="NF000778">
    <property type="entry name" value="PRK00052.3-4"/>
    <property type="match status" value="1"/>
</dbReference>
<evidence type="ECO:0000256" key="6">
    <source>
        <dbReference type="ARBA" id="ARBA00023136"/>
    </source>
</evidence>
<protein>
    <recommendedName>
        <fullName evidence="7">Phosphatidylglycerol--prolipoprotein diacylglyceryl transferase</fullName>
        <ecNumber evidence="7">2.5.1.145</ecNumber>
    </recommendedName>
</protein>
<evidence type="ECO:0000313" key="8">
    <source>
        <dbReference type="EMBL" id="WHX49434.1"/>
    </source>
</evidence>
<evidence type="ECO:0000256" key="2">
    <source>
        <dbReference type="ARBA" id="ARBA00022475"/>
    </source>
</evidence>
<evidence type="ECO:0000313" key="9">
    <source>
        <dbReference type="Proteomes" id="UP001177943"/>
    </source>
</evidence>
<accession>A0AA95L174</accession>
<evidence type="ECO:0000256" key="4">
    <source>
        <dbReference type="ARBA" id="ARBA00022692"/>
    </source>
</evidence>
<dbReference type="RefSeq" id="WP_283926643.1">
    <property type="nucleotide sequence ID" value="NZ_CP126084.1"/>
</dbReference>
<evidence type="ECO:0000256" key="3">
    <source>
        <dbReference type="ARBA" id="ARBA00022679"/>
    </source>
</evidence>
<dbReference type="GO" id="GO:0005886">
    <property type="term" value="C:plasma membrane"/>
    <property type="evidence" value="ECO:0007669"/>
    <property type="project" value="UniProtKB-SubCell"/>
</dbReference>
<feature type="transmembrane region" description="Helical" evidence="7">
    <location>
        <begin position="237"/>
        <end position="255"/>
    </location>
</feature>